<feature type="compositionally biased region" description="Low complexity" evidence="1">
    <location>
        <begin position="308"/>
        <end position="321"/>
    </location>
</feature>
<dbReference type="EMBL" id="JASGXD010000017">
    <property type="protein sequence ID" value="KAK6000452.1"/>
    <property type="molecule type" value="Genomic_DNA"/>
</dbReference>
<keyword evidence="3" id="KW-1185">Reference proteome</keyword>
<accession>A0ABR0T7M9</accession>
<feature type="region of interest" description="Disordered" evidence="1">
    <location>
        <begin position="1"/>
        <end position="46"/>
    </location>
</feature>
<protein>
    <submittedName>
        <fullName evidence="2">Uncharacterized protein</fullName>
    </submittedName>
</protein>
<reference evidence="2 3" key="1">
    <citation type="submission" date="2023-11" db="EMBL/GenBank/DDBJ databases">
        <title>Draft genome sequence and annotation of the polyextremotolerant black yeast-like fungus Aureobasidium pullulans NRRL 62042.</title>
        <authorList>
            <person name="Dielentheis-Frenken M.R.E."/>
            <person name="Wibberg D."/>
            <person name="Blank L.M."/>
            <person name="Tiso T."/>
        </authorList>
    </citation>
    <scope>NUCLEOTIDE SEQUENCE [LARGE SCALE GENOMIC DNA]</scope>
    <source>
        <strain evidence="2 3">NRRL 62042</strain>
    </source>
</reference>
<comment type="caution">
    <text evidence="2">The sequence shown here is derived from an EMBL/GenBank/DDBJ whole genome shotgun (WGS) entry which is preliminary data.</text>
</comment>
<sequence length="534" mass="59228">MPSPRNSKFNEKFDDDDESDSSSSESLASAPSPTRPPDPIFSERLAEMFSGMLLRTAPRASDHHQRGTAMQAQTLTQAQTSGAVQDAGASTVAAETCSEKAEAGSDEQQEVRSEAALEQEKTTALIAKSGTGQHERHDSAHLTTAKTANIFLHQLFDEVLREQSITPEEMHHASKHIEANYKRLERDLECFAEQRLLISQSLQYWFVIHEHDSAWETKDPCQKCLMRFDRIDEIYFVACSNVRDMMTVLDEGLRASALLYESTRKSVTGQTQRQTFGEFCAPLLQMLESTEGMLQSLFDDAEERKGWPQASSSEQPSSMASRPKGQGQVKQLVSDAVKAEADARTSATKDSLINEAFGDGIWPLECFQEVLGCTDGEVCFAMNPNGDISAQQWSQSENQWFNIGQLSGSLGRIKGTLASHRLADELELRRQFISHNNLGYFKALAKQHEALTMKLAFGLEQLQACLNNVYVKRAGQEVVDAPVEESSTQSTPGPGGAVMVDEEQDTKSDGAKVKQMKSNKSKSKKQKKKKKGRR</sequence>
<organism evidence="2 3">
    <name type="scientific">Aureobasidium pullulans</name>
    <name type="common">Black yeast</name>
    <name type="synonym">Pullularia pullulans</name>
    <dbReference type="NCBI Taxonomy" id="5580"/>
    <lineage>
        <taxon>Eukaryota</taxon>
        <taxon>Fungi</taxon>
        <taxon>Dikarya</taxon>
        <taxon>Ascomycota</taxon>
        <taxon>Pezizomycotina</taxon>
        <taxon>Dothideomycetes</taxon>
        <taxon>Dothideomycetidae</taxon>
        <taxon>Dothideales</taxon>
        <taxon>Saccotheciaceae</taxon>
        <taxon>Aureobasidium</taxon>
    </lineage>
</organism>
<dbReference type="Proteomes" id="UP001341245">
    <property type="component" value="Unassembled WGS sequence"/>
</dbReference>
<proteinExistence type="predicted"/>
<feature type="compositionally biased region" description="Low complexity" evidence="1">
    <location>
        <begin position="21"/>
        <end position="32"/>
    </location>
</feature>
<feature type="region of interest" description="Disordered" evidence="1">
    <location>
        <begin position="480"/>
        <end position="534"/>
    </location>
</feature>
<evidence type="ECO:0000313" key="2">
    <source>
        <dbReference type="EMBL" id="KAK6000452.1"/>
    </source>
</evidence>
<feature type="compositionally biased region" description="Basic residues" evidence="1">
    <location>
        <begin position="514"/>
        <end position="534"/>
    </location>
</feature>
<gene>
    <name evidence="2" type="ORF">QM012_003698</name>
</gene>
<name>A0ABR0T7M9_AURPU</name>
<evidence type="ECO:0000256" key="1">
    <source>
        <dbReference type="SAM" id="MobiDB-lite"/>
    </source>
</evidence>
<feature type="region of interest" description="Disordered" evidence="1">
    <location>
        <begin position="304"/>
        <end position="329"/>
    </location>
</feature>
<evidence type="ECO:0000313" key="3">
    <source>
        <dbReference type="Proteomes" id="UP001341245"/>
    </source>
</evidence>